<evidence type="ECO:0000313" key="1">
    <source>
        <dbReference type="EMBL" id="GBO23152.1"/>
    </source>
</evidence>
<reference evidence="1 2" key="1">
    <citation type="journal article" date="2019" name="Sci. Rep.">
        <title>Orb-weaving spider Araneus ventricosus genome elucidates the spidroin gene catalogue.</title>
        <authorList>
            <person name="Kono N."/>
            <person name="Nakamura H."/>
            <person name="Ohtoshi R."/>
            <person name="Moran D.A.P."/>
            <person name="Shinohara A."/>
            <person name="Yoshida Y."/>
            <person name="Fujiwara M."/>
            <person name="Mori M."/>
            <person name="Tomita M."/>
            <person name="Arakawa K."/>
        </authorList>
    </citation>
    <scope>NUCLEOTIDE SEQUENCE [LARGE SCALE GENOMIC DNA]</scope>
</reference>
<sequence length="145" mass="16936">MSIRIVCLCVVGWQKKWRECRGQIESFFGSICPLLSPRFLCRVITDLGGLRIMKDICKLANETGRMQRQIEFSLAVLVSAFSPFFFVSIHHQPRWLDNYERHGHFNIHTYGELSKSFAMQFIGLNVMDDTFKMKGSCRRVSPQRR</sequence>
<name>A0A4Y2VEY4_ARAVE</name>
<organism evidence="1 2">
    <name type="scientific">Araneus ventricosus</name>
    <name type="common">Orbweaver spider</name>
    <name type="synonym">Epeira ventricosa</name>
    <dbReference type="NCBI Taxonomy" id="182803"/>
    <lineage>
        <taxon>Eukaryota</taxon>
        <taxon>Metazoa</taxon>
        <taxon>Ecdysozoa</taxon>
        <taxon>Arthropoda</taxon>
        <taxon>Chelicerata</taxon>
        <taxon>Arachnida</taxon>
        <taxon>Araneae</taxon>
        <taxon>Araneomorphae</taxon>
        <taxon>Entelegynae</taxon>
        <taxon>Araneoidea</taxon>
        <taxon>Araneidae</taxon>
        <taxon>Araneus</taxon>
    </lineage>
</organism>
<protein>
    <submittedName>
        <fullName evidence="1">Uncharacterized protein</fullName>
    </submittedName>
</protein>
<dbReference type="EMBL" id="BGPR01046189">
    <property type="protein sequence ID" value="GBO23152.1"/>
    <property type="molecule type" value="Genomic_DNA"/>
</dbReference>
<gene>
    <name evidence="1" type="ORF">AVEN_20602_1</name>
</gene>
<keyword evidence="2" id="KW-1185">Reference proteome</keyword>
<proteinExistence type="predicted"/>
<dbReference type="Proteomes" id="UP000499080">
    <property type="component" value="Unassembled WGS sequence"/>
</dbReference>
<comment type="caution">
    <text evidence="1">The sequence shown here is derived from an EMBL/GenBank/DDBJ whole genome shotgun (WGS) entry which is preliminary data.</text>
</comment>
<accession>A0A4Y2VEY4</accession>
<dbReference type="AlphaFoldDB" id="A0A4Y2VEY4"/>
<evidence type="ECO:0000313" key="2">
    <source>
        <dbReference type="Proteomes" id="UP000499080"/>
    </source>
</evidence>